<keyword evidence="16" id="KW-1185">Reference proteome</keyword>
<dbReference type="GO" id="GO:0005524">
    <property type="term" value="F:ATP binding"/>
    <property type="evidence" value="ECO:0007669"/>
    <property type="project" value="UniProtKB-KW"/>
</dbReference>
<dbReference type="InterPro" id="IPR003593">
    <property type="entry name" value="AAA+_ATPase"/>
</dbReference>
<dbReference type="GO" id="GO:0008643">
    <property type="term" value="P:carbohydrate transport"/>
    <property type="evidence" value="ECO:0007669"/>
    <property type="project" value="InterPro"/>
</dbReference>
<comment type="similarity">
    <text evidence="11">Belongs to the ABC transporter superfamily. Carbohydrate uptake transporter-1 (CUT1) (TC 3.A.1.1) family.</text>
</comment>
<keyword evidence="5 15" id="KW-0067">ATP-binding</keyword>
<evidence type="ECO:0000259" key="14">
    <source>
        <dbReference type="PROSITE" id="PS50893"/>
    </source>
</evidence>
<dbReference type="PROSITE" id="PS00211">
    <property type="entry name" value="ABC_TRANSPORTER_1"/>
    <property type="match status" value="1"/>
</dbReference>
<proteinExistence type="inferred from homology"/>
<organism evidence="15 16">
    <name type="scientific">Halogranum amylolyticum</name>
    <dbReference type="NCBI Taxonomy" id="660520"/>
    <lineage>
        <taxon>Archaea</taxon>
        <taxon>Methanobacteriati</taxon>
        <taxon>Methanobacteriota</taxon>
        <taxon>Stenosarchaea group</taxon>
        <taxon>Halobacteria</taxon>
        <taxon>Halobacteriales</taxon>
        <taxon>Haloferacaceae</taxon>
    </lineage>
</organism>
<name>A0A1H8S4W4_9EURY</name>
<dbReference type="Pfam" id="PF08402">
    <property type="entry name" value="TOBE_2"/>
    <property type="match status" value="1"/>
</dbReference>
<dbReference type="PROSITE" id="PS50893">
    <property type="entry name" value="ABC_TRANSPORTER_2"/>
    <property type="match status" value="1"/>
</dbReference>
<evidence type="ECO:0000256" key="12">
    <source>
        <dbReference type="ARBA" id="ARBA00065962"/>
    </source>
</evidence>
<evidence type="ECO:0000256" key="2">
    <source>
        <dbReference type="ARBA" id="ARBA00022448"/>
    </source>
</evidence>
<evidence type="ECO:0000256" key="7">
    <source>
        <dbReference type="ARBA" id="ARBA00023136"/>
    </source>
</evidence>
<evidence type="ECO:0000313" key="15">
    <source>
        <dbReference type="EMBL" id="SEO73587.1"/>
    </source>
</evidence>
<dbReference type="InterPro" id="IPR012340">
    <property type="entry name" value="NA-bd_OB-fold"/>
</dbReference>
<keyword evidence="6" id="KW-1278">Translocase</keyword>
<evidence type="ECO:0000256" key="1">
    <source>
        <dbReference type="ARBA" id="ARBA00004202"/>
    </source>
</evidence>
<dbReference type="GO" id="GO:0140359">
    <property type="term" value="F:ABC-type transporter activity"/>
    <property type="evidence" value="ECO:0007669"/>
    <property type="project" value="InterPro"/>
</dbReference>
<dbReference type="Gene3D" id="3.40.50.300">
    <property type="entry name" value="P-loop containing nucleotide triphosphate hydrolases"/>
    <property type="match status" value="1"/>
</dbReference>
<dbReference type="InterPro" id="IPR008995">
    <property type="entry name" value="Mo/tungstate-bd_C_term_dom"/>
</dbReference>
<comment type="catalytic activity">
    <reaction evidence="9">
        <text>L-arabinose(out) + ATP + H2O = L-arabinose(in) + ADP + phosphate + H(+)</text>
        <dbReference type="Rhea" id="RHEA:30007"/>
        <dbReference type="ChEBI" id="CHEBI:15377"/>
        <dbReference type="ChEBI" id="CHEBI:15378"/>
        <dbReference type="ChEBI" id="CHEBI:17535"/>
        <dbReference type="ChEBI" id="CHEBI:30616"/>
        <dbReference type="ChEBI" id="CHEBI:43474"/>
        <dbReference type="ChEBI" id="CHEBI:456216"/>
        <dbReference type="EC" id="7.5.2.13"/>
    </reaction>
    <physiologicalReaction direction="left-to-right" evidence="9">
        <dbReference type="Rhea" id="RHEA:30008"/>
    </physiologicalReaction>
</comment>
<evidence type="ECO:0000256" key="6">
    <source>
        <dbReference type="ARBA" id="ARBA00022967"/>
    </source>
</evidence>
<comment type="catalytic activity">
    <reaction evidence="8">
        <text>D-xylose(out) + ATP + H2O = D-xylose(in) + ADP + phosphate + H(+)</text>
        <dbReference type="Rhea" id="RHEA:29899"/>
        <dbReference type="ChEBI" id="CHEBI:15377"/>
        <dbReference type="ChEBI" id="CHEBI:15378"/>
        <dbReference type="ChEBI" id="CHEBI:30616"/>
        <dbReference type="ChEBI" id="CHEBI:43474"/>
        <dbReference type="ChEBI" id="CHEBI:53455"/>
        <dbReference type="ChEBI" id="CHEBI:456216"/>
        <dbReference type="EC" id="7.5.2.13"/>
    </reaction>
    <physiologicalReaction direction="left-to-right" evidence="8">
        <dbReference type="Rhea" id="RHEA:29900"/>
    </physiologicalReaction>
</comment>
<dbReference type="RefSeq" id="WP_089823842.1">
    <property type="nucleotide sequence ID" value="NZ_FODV01000004.1"/>
</dbReference>
<evidence type="ECO:0000313" key="16">
    <source>
        <dbReference type="Proteomes" id="UP000199126"/>
    </source>
</evidence>
<comment type="subcellular location">
    <subcellularLocation>
        <location evidence="1">Cell membrane</location>
        <topology evidence="1">Peripheral membrane protein</topology>
    </subcellularLocation>
</comment>
<dbReference type="Pfam" id="PF00005">
    <property type="entry name" value="ABC_tran"/>
    <property type="match status" value="1"/>
</dbReference>
<dbReference type="EMBL" id="FODV01000004">
    <property type="protein sequence ID" value="SEO73587.1"/>
    <property type="molecule type" value="Genomic_DNA"/>
</dbReference>
<dbReference type="InterPro" id="IPR017871">
    <property type="entry name" value="ABC_transporter-like_CS"/>
</dbReference>
<dbReference type="FunFam" id="3.40.50.300:FF:000042">
    <property type="entry name" value="Maltose/maltodextrin ABC transporter, ATP-binding protein"/>
    <property type="match status" value="1"/>
</dbReference>
<dbReference type="NCBIfam" id="NF008653">
    <property type="entry name" value="PRK11650.1"/>
    <property type="match status" value="1"/>
</dbReference>
<dbReference type="InterPro" id="IPR027417">
    <property type="entry name" value="P-loop_NTPase"/>
</dbReference>
<dbReference type="Gene3D" id="2.40.50.100">
    <property type="match status" value="1"/>
</dbReference>
<dbReference type="InterPro" id="IPR003439">
    <property type="entry name" value="ABC_transporter-like_ATP-bd"/>
</dbReference>
<dbReference type="OrthoDB" id="18368at2157"/>
<dbReference type="SUPFAM" id="SSF52540">
    <property type="entry name" value="P-loop containing nucleoside triphosphate hydrolases"/>
    <property type="match status" value="1"/>
</dbReference>
<comment type="subunit">
    <text evidence="12">The complex is composed of two ATP-binding proteins (XacJ and XacK), two transmembrane proteins (XacH and XacI) and a solute-binding protein (XacG).</text>
</comment>
<sequence length="393" mass="43472">MARLTLDSVTKRFDDVVAVDDVSIDIDDGEFLVLVGPSGCGKSTTLRMIAGLETVTEGDIRLGETSIARKRPKERDIAMVFQSYALYPHMTVRENMSFGLEESTDLSKDVVREQVEDAAEMLGISELLDRKPGELSGGQQQRVALGRAIVREPAVFLMDEPLSNLDAKLRAQMRTELQRIQEDLGTTTVYVTHDQTEAMTMGDRIAILDDGRLQQVGTPLEVYHKPANRFVGGFIGEPSMNFFEMEVQGDRLVRVSRSDTEGSSGQRPRDVEEFAYPLSETTREAVEGSTHVTLGIRPEDVEVRDDGGGDHHEFETVVDVVEPMGNENTVYLAFSPEREHSFVATVGGMRSIEPGQPAVARIPESAIHLFDSETGVALKNRSLDELESTEPRL</sequence>
<keyword evidence="15" id="KW-0762">Sugar transport</keyword>
<dbReference type="GO" id="GO:0016887">
    <property type="term" value="F:ATP hydrolysis activity"/>
    <property type="evidence" value="ECO:0007669"/>
    <property type="project" value="InterPro"/>
</dbReference>
<dbReference type="CDD" id="cd03301">
    <property type="entry name" value="ABC_MalK_N"/>
    <property type="match status" value="1"/>
</dbReference>
<gene>
    <name evidence="15" type="ORF">SAMN04487948_104452</name>
</gene>
<dbReference type="Proteomes" id="UP000199126">
    <property type="component" value="Unassembled WGS sequence"/>
</dbReference>
<dbReference type="Gene3D" id="2.40.50.140">
    <property type="entry name" value="Nucleic acid-binding proteins"/>
    <property type="match status" value="1"/>
</dbReference>
<evidence type="ECO:0000256" key="8">
    <source>
        <dbReference type="ARBA" id="ARBA00050355"/>
    </source>
</evidence>
<keyword evidence="2" id="KW-0813">Transport</keyword>
<keyword evidence="7" id="KW-0472">Membrane</keyword>
<dbReference type="GO" id="GO:0055052">
    <property type="term" value="C:ATP-binding cassette (ABC) transporter complex, substrate-binding subunit-containing"/>
    <property type="evidence" value="ECO:0007669"/>
    <property type="project" value="TreeGrafter"/>
</dbReference>
<protein>
    <recommendedName>
        <fullName evidence="13">ABC-type D-xylose/L-arabinose transporter</fullName>
        <ecNumber evidence="13">7.5.2.13</ecNumber>
    </recommendedName>
</protein>
<evidence type="ECO:0000256" key="11">
    <source>
        <dbReference type="ARBA" id="ARBA00061029"/>
    </source>
</evidence>
<keyword evidence="4" id="KW-0547">Nucleotide-binding</keyword>
<evidence type="ECO:0000256" key="13">
    <source>
        <dbReference type="ARBA" id="ARBA00066315"/>
    </source>
</evidence>
<accession>A0A1H8S4W4</accession>
<reference evidence="16" key="1">
    <citation type="submission" date="2016-10" db="EMBL/GenBank/DDBJ databases">
        <authorList>
            <person name="Varghese N."/>
            <person name="Submissions S."/>
        </authorList>
    </citation>
    <scope>NUCLEOTIDE SEQUENCE [LARGE SCALE GENOMIC DNA]</scope>
    <source>
        <strain evidence="16">CGMCC 1.10121</strain>
    </source>
</reference>
<evidence type="ECO:0000256" key="5">
    <source>
        <dbReference type="ARBA" id="ARBA00022840"/>
    </source>
</evidence>
<dbReference type="InterPro" id="IPR015855">
    <property type="entry name" value="ABC_transpr_MalK-like"/>
</dbReference>
<dbReference type="PANTHER" id="PTHR43875:SF15">
    <property type="entry name" value="TREHALOSE IMPORT ATP-BINDING PROTEIN SUGC"/>
    <property type="match status" value="1"/>
</dbReference>
<evidence type="ECO:0000256" key="3">
    <source>
        <dbReference type="ARBA" id="ARBA00022475"/>
    </source>
</evidence>
<evidence type="ECO:0000256" key="4">
    <source>
        <dbReference type="ARBA" id="ARBA00022741"/>
    </source>
</evidence>
<dbReference type="AlphaFoldDB" id="A0A1H8S4W4"/>
<feature type="domain" description="ABC transporter" evidence="14">
    <location>
        <begin position="4"/>
        <end position="235"/>
    </location>
</feature>
<dbReference type="PANTHER" id="PTHR43875">
    <property type="entry name" value="MALTODEXTRIN IMPORT ATP-BINDING PROTEIN MSMX"/>
    <property type="match status" value="1"/>
</dbReference>
<dbReference type="EC" id="7.5.2.13" evidence="13"/>
<dbReference type="SMART" id="SM00382">
    <property type="entry name" value="AAA"/>
    <property type="match status" value="1"/>
</dbReference>
<dbReference type="SUPFAM" id="SSF50331">
    <property type="entry name" value="MOP-like"/>
    <property type="match status" value="1"/>
</dbReference>
<evidence type="ECO:0000256" key="10">
    <source>
        <dbReference type="ARBA" id="ARBA00053454"/>
    </source>
</evidence>
<comment type="function">
    <text evidence="10">Part of the ABC transporter complex XacGHIJK involved in the uptake of xylose and arabinose. Responsible for energy coupling to the transport system.</text>
</comment>
<evidence type="ECO:0000256" key="9">
    <source>
        <dbReference type="ARBA" id="ARBA00051890"/>
    </source>
</evidence>
<dbReference type="InterPro" id="IPR047641">
    <property type="entry name" value="ABC_transpr_MalK/UgpC-like"/>
</dbReference>
<dbReference type="InterPro" id="IPR013611">
    <property type="entry name" value="Transp-assoc_OB_typ2"/>
</dbReference>
<keyword evidence="3" id="KW-1003">Cell membrane</keyword>